<accession>A0ABV8QSV5</accession>
<keyword evidence="2" id="KW-1185">Reference proteome</keyword>
<proteinExistence type="predicted"/>
<comment type="caution">
    <text evidence="1">The sequence shown here is derived from an EMBL/GenBank/DDBJ whole genome shotgun (WGS) entry which is preliminary data.</text>
</comment>
<dbReference type="Proteomes" id="UP001595907">
    <property type="component" value="Unassembled WGS sequence"/>
</dbReference>
<name>A0ABV8QSV5_9BACT</name>
<protein>
    <submittedName>
        <fullName evidence="1">Uncharacterized protein</fullName>
    </submittedName>
</protein>
<dbReference type="EMBL" id="JBHSCZ010000001">
    <property type="protein sequence ID" value="MFC4262453.1"/>
    <property type="molecule type" value="Genomic_DNA"/>
</dbReference>
<dbReference type="RefSeq" id="WP_379707873.1">
    <property type="nucleotide sequence ID" value="NZ_JBHSCZ010000001.1"/>
</dbReference>
<gene>
    <name evidence="1" type="ORF">ACFOWM_06175</name>
</gene>
<organism evidence="1 2">
    <name type="scientific">Ferruginibacter yonginensis</name>
    <dbReference type="NCBI Taxonomy" id="1310416"/>
    <lineage>
        <taxon>Bacteria</taxon>
        <taxon>Pseudomonadati</taxon>
        <taxon>Bacteroidota</taxon>
        <taxon>Chitinophagia</taxon>
        <taxon>Chitinophagales</taxon>
        <taxon>Chitinophagaceae</taxon>
        <taxon>Ferruginibacter</taxon>
    </lineage>
</organism>
<reference evidence="2" key="1">
    <citation type="journal article" date="2019" name="Int. J. Syst. Evol. Microbiol.">
        <title>The Global Catalogue of Microorganisms (GCM) 10K type strain sequencing project: providing services to taxonomists for standard genome sequencing and annotation.</title>
        <authorList>
            <consortium name="The Broad Institute Genomics Platform"/>
            <consortium name="The Broad Institute Genome Sequencing Center for Infectious Disease"/>
            <person name="Wu L."/>
            <person name="Ma J."/>
        </authorList>
    </citation>
    <scope>NUCLEOTIDE SEQUENCE [LARGE SCALE GENOMIC DNA]</scope>
    <source>
        <strain evidence="2">CECT 8289</strain>
    </source>
</reference>
<evidence type="ECO:0000313" key="1">
    <source>
        <dbReference type="EMBL" id="MFC4262453.1"/>
    </source>
</evidence>
<evidence type="ECO:0000313" key="2">
    <source>
        <dbReference type="Proteomes" id="UP001595907"/>
    </source>
</evidence>
<sequence>MNTQALNTNGFDKQQLFQELKKAIELLNVAFQQVAQAFKIMATQIHNRLNYLRKTAKLKRSKMKIKKMHSWYKLWLRQEKNYKRNHSLIRRICWFNKSTNLTHIHHNQDLPF</sequence>